<evidence type="ECO:0000256" key="1">
    <source>
        <dbReference type="SAM" id="MobiDB-lite"/>
    </source>
</evidence>
<keyword evidence="3" id="KW-1185">Reference proteome</keyword>
<feature type="non-terminal residue" evidence="2">
    <location>
        <position position="234"/>
    </location>
</feature>
<dbReference type="Proteomes" id="UP001140094">
    <property type="component" value="Unassembled WGS sequence"/>
</dbReference>
<protein>
    <submittedName>
        <fullName evidence="2">Ribosome biogenesis ATPase rix7</fullName>
    </submittedName>
</protein>
<dbReference type="EMBL" id="JANBUO010002278">
    <property type="protein sequence ID" value="KAJ2795171.1"/>
    <property type="molecule type" value="Genomic_DNA"/>
</dbReference>
<accession>A0A9W8HQE3</accession>
<comment type="caution">
    <text evidence="2">The sequence shown here is derived from an EMBL/GenBank/DDBJ whole genome shotgun (WGS) entry which is preliminary data.</text>
</comment>
<name>A0A9W8HQE3_9FUNG</name>
<organism evidence="2 3">
    <name type="scientific">Coemansia guatemalensis</name>
    <dbReference type="NCBI Taxonomy" id="2761395"/>
    <lineage>
        <taxon>Eukaryota</taxon>
        <taxon>Fungi</taxon>
        <taxon>Fungi incertae sedis</taxon>
        <taxon>Zoopagomycota</taxon>
        <taxon>Kickxellomycotina</taxon>
        <taxon>Kickxellomycetes</taxon>
        <taxon>Kickxellales</taxon>
        <taxon>Kickxellaceae</taxon>
        <taxon>Coemansia</taxon>
    </lineage>
</organism>
<feature type="compositionally biased region" description="Low complexity" evidence="1">
    <location>
        <begin position="99"/>
        <end position="110"/>
    </location>
</feature>
<dbReference type="OrthoDB" id="27435at2759"/>
<proteinExistence type="predicted"/>
<reference evidence="2" key="1">
    <citation type="submission" date="2022-07" db="EMBL/GenBank/DDBJ databases">
        <title>Phylogenomic reconstructions and comparative analyses of Kickxellomycotina fungi.</title>
        <authorList>
            <person name="Reynolds N.K."/>
            <person name="Stajich J.E."/>
            <person name="Barry K."/>
            <person name="Grigoriev I.V."/>
            <person name="Crous P."/>
            <person name="Smith M.E."/>
        </authorList>
    </citation>
    <scope>NUCLEOTIDE SEQUENCE</scope>
    <source>
        <strain evidence="2">NRRL 1565</strain>
    </source>
</reference>
<sequence>MAGGNKRPRAGGLLSELDRRIRRILQDYMEEEQATTVGGPTTFPGTAVLVEYVRDVDIGLRRSKEVQIRNSIQRVVPELKRQLEQKQAAAMQKMSTPMDAEAASPAPSSDGEPEIEISASFDALEPVPTMEVKDANTMNGSLRRLWGAKCNDATGASAEPAPAVGKRRAQRTYEQTGEDSGREKDVRKKRRGKGTETAAHAAPLTRLADLGGVEACIEEVLELVVMPLKHPEIY</sequence>
<feature type="region of interest" description="Disordered" evidence="1">
    <location>
        <begin position="91"/>
        <end position="114"/>
    </location>
</feature>
<gene>
    <name evidence="2" type="primary">RIX7_1</name>
    <name evidence="2" type="ORF">H4R20_005968</name>
</gene>
<feature type="region of interest" description="Disordered" evidence="1">
    <location>
        <begin position="153"/>
        <end position="200"/>
    </location>
</feature>
<evidence type="ECO:0000313" key="3">
    <source>
        <dbReference type="Proteomes" id="UP001140094"/>
    </source>
</evidence>
<dbReference type="AlphaFoldDB" id="A0A9W8HQE3"/>
<evidence type="ECO:0000313" key="2">
    <source>
        <dbReference type="EMBL" id="KAJ2795171.1"/>
    </source>
</evidence>